<keyword evidence="5 7" id="KW-0560">Oxidoreductase</keyword>
<dbReference type="RefSeq" id="WP_204709571.1">
    <property type="nucleotide sequence ID" value="NZ_JBHSZV010000032.1"/>
</dbReference>
<evidence type="ECO:0000256" key="2">
    <source>
        <dbReference type="ARBA" id="ARBA00006484"/>
    </source>
</evidence>
<evidence type="ECO:0000256" key="4">
    <source>
        <dbReference type="ARBA" id="ARBA00022857"/>
    </source>
</evidence>
<comment type="similarity">
    <text evidence="2 6">Belongs to the short-chain dehydrogenases/reductases (SDR) family.</text>
</comment>
<keyword evidence="8" id="KW-1185">Reference proteome</keyword>
<dbReference type="GO" id="GO:0016491">
    <property type="term" value="F:oxidoreductase activity"/>
    <property type="evidence" value="ECO:0007669"/>
    <property type="project" value="UniProtKB-KW"/>
</dbReference>
<protein>
    <submittedName>
        <fullName evidence="7">(S)-benzoin forming benzil reductase</fullName>
        <ecNumber evidence="7">1.1.1.320</ecNumber>
    </submittedName>
</protein>
<sequence length="254" mass="28422">MKYAIVTGDSRGLGEAIAQKFLEKGIHVIGVSRTYNQELEKFAQKKEANYSHIKCDFSDTDDLAQGIDKVMYVAFQSDAEFVYLVNNAGVIEPIQTVGDLDANLVYKHLQVNVTTPMLFINRLLKEANEQQVKARIINITSGAAERSVHGWSVYGAGKAAINRFTQTIALEQEQAGNDHKVIAYSPGVVDTDMQEEIRSTNESAFADVYKFKEMKEEGKLRTPENVAKVLMDVLDQSSTIENGKIYKLYDLIQE</sequence>
<organism evidence="7 8">
    <name type="scientific">Halobacillus seohaensis</name>
    <dbReference type="NCBI Taxonomy" id="447421"/>
    <lineage>
        <taxon>Bacteria</taxon>
        <taxon>Bacillati</taxon>
        <taxon>Bacillota</taxon>
        <taxon>Bacilli</taxon>
        <taxon>Bacillales</taxon>
        <taxon>Bacillaceae</taxon>
        <taxon>Halobacillus</taxon>
    </lineage>
</organism>
<dbReference type="Proteomes" id="UP001596410">
    <property type="component" value="Unassembled WGS sequence"/>
</dbReference>
<evidence type="ECO:0000313" key="8">
    <source>
        <dbReference type="Proteomes" id="UP001596410"/>
    </source>
</evidence>
<dbReference type="Pfam" id="PF00106">
    <property type="entry name" value="adh_short"/>
    <property type="match status" value="1"/>
</dbReference>
<comment type="caution">
    <text evidence="7">The sequence shown here is derived from an EMBL/GenBank/DDBJ whole genome shotgun (WGS) entry which is preliminary data.</text>
</comment>
<dbReference type="PRINTS" id="PR00081">
    <property type="entry name" value="GDHRDH"/>
</dbReference>
<keyword evidence="4" id="KW-0521">NADP</keyword>
<dbReference type="PRINTS" id="PR00080">
    <property type="entry name" value="SDRFAMILY"/>
</dbReference>
<gene>
    <name evidence="7" type="ORF">ACFQIC_12590</name>
</gene>
<proteinExistence type="inferred from homology"/>
<dbReference type="PANTHER" id="PTHR44085:SF2">
    <property type="entry name" value="SEPIAPTERIN REDUCTASE"/>
    <property type="match status" value="1"/>
</dbReference>
<dbReference type="PROSITE" id="PS00061">
    <property type="entry name" value="ADH_SHORT"/>
    <property type="match status" value="1"/>
</dbReference>
<dbReference type="Gene3D" id="3.40.50.720">
    <property type="entry name" value="NAD(P)-binding Rossmann-like Domain"/>
    <property type="match status" value="1"/>
</dbReference>
<name>A0ABW2EN83_9BACI</name>
<evidence type="ECO:0000256" key="3">
    <source>
        <dbReference type="ARBA" id="ARBA00022490"/>
    </source>
</evidence>
<dbReference type="InterPro" id="IPR002347">
    <property type="entry name" value="SDR_fam"/>
</dbReference>
<evidence type="ECO:0000256" key="1">
    <source>
        <dbReference type="ARBA" id="ARBA00004496"/>
    </source>
</evidence>
<evidence type="ECO:0000256" key="5">
    <source>
        <dbReference type="ARBA" id="ARBA00023002"/>
    </source>
</evidence>
<dbReference type="NCBIfam" id="NF005381">
    <property type="entry name" value="PRK06924.1"/>
    <property type="match status" value="1"/>
</dbReference>
<dbReference type="EMBL" id="JBHSZV010000032">
    <property type="protein sequence ID" value="MFC7062692.1"/>
    <property type="molecule type" value="Genomic_DNA"/>
</dbReference>
<comment type="subcellular location">
    <subcellularLocation>
        <location evidence="1">Cytoplasm</location>
    </subcellularLocation>
</comment>
<reference evidence="8" key="1">
    <citation type="journal article" date="2019" name="Int. J. Syst. Evol. Microbiol.">
        <title>The Global Catalogue of Microorganisms (GCM) 10K type strain sequencing project: providing services to taxonomists for standard genome sequencing and annotation.</title>
        <authorList>
            <consortium name="The Broad Institute Genomics Platform"/>
            <consortium name="The Broad Institute Genome Sequencing Center for Infectious Disease"/>
            <person name="Wu L."/>
            <person name="Ma J."/>
        </authorList>
    </citation>
    <scope>NUCLEOTIDE SEQUENCE [LARGE SCALE GENOMIC DNA]</scope>
    <source>
        <strain evidence="8">CGMCC 4.1621</strain>
    </source>
</reference>
<evidence type="ECO:0000313" key="7">
    <source>
        <dbReference type="EMBL" id="MFC7062692.1"/>
    </source>
</evidence>
<accession>A0ABW2EN83</accession>
<evidence type="ECO:0000256" key="6">
    <source>
        <dbReference type="RuleBase" id="RU000363"/>
    </source>
</evidence>
<dbReference type="EC" id="1.1.1.320" evidence="7"/>
<dbReference type="PANTHER" id="PTHR44085">
    <property type="entry name" value="SEPIAPTERIN REDUCTASE"/>
    <property type="match status" value="1"/>
</dbReference>
<dbReference type="InterPro" id="IPR036291">
    <property type="entry name" value="NAD(P)-bd_dom_sf"/>
</dbReference>
<dbReference type="InterPro" id="IPR051721">
    <property type="entry name" value="Biopterin_syn/organic_redct"/>
</dbReference>
<dbReference type="SUPFAM" id="SSF51735">
    <property type="entry name" value="NAD(P)-binding Rossmann-fold domains"/>
    <property type="match status" value="1"/>
</dbReference>
<dbReference type="InterPro" id="IPR020904">
    <property type="entry name" value="Sc_DH/Rdtase_CS"/>
</dbReference>
<keyword evidence="3" id="KW-0963">Cytoplasm</keyword>